<evidence type="ECO:0000256" key="3">
    <source>
        <dbReference type="SAM" id="Coils"/>
    </source>
</evidence>
<evidence type="ECO:0000256" key="2">
    <source>
        <dbReference type="ARBA" id="ARBA00023163"/>
    </source>
</evidence>
<dbReference type="PANTHER" id="PTHR35807:SF1">
    <property type="entry name" value="TRANSCRIPTIONAL REGULATOR REDD"/>
    <property type="match status" value="1"/>
</dbReference>
<dbReference type="InterPro" id="IPR003593">
    <property type="entry name" value="AAA+_ATPase"/>
</dbReference>
<reference evidence="6 7" key="1">
    <citation type="submission" date="2021-01" db="EMBL/GenBank/DDBJ databases">
        <title>Whole genome shotgun sequence of Asanoa iriomotensis NBRC 100142.</title>
        <authorList>
            <person name="Komaki H."/>
            <person name="Tamura T."/>
        </authorList>
    </citation>
    <scope>NUCLEOTIDE SEQUENCE [LARGE SCALE GENOMIC DNA]</scope>
    <source>
        <strain evidence="6 7">NBRC 100142</strain>
    </source>
</reference>
<dbReference type="InterPro" id="IPR011990">
    <property type="entry name" value="TPR-like_helical_dom_sf"/>
</dbReference>
<dbReference type="Proteomes" id="UP000624325">
    <property type="component" value="Unassembled WGS sequence"/>
</dbReference>
<gene>
    <name evidence="6" type="ORF">Air01nite_35480</name>
</gene>
<dbReference type="Gene3D" id="1.25.40.10">
    <property type="entry name" value="Tetratricopeptide repeat domain"/>
    <property type="match status" value="1"/>
</dbReference>
<evidence type="ECO:0008006" key="8">
    <source>
        <dbReference type="Google" id="ProtNLM"/>
    </source>
</evidence>
<feature type="domain" description="Bacterial transcriptional activator" evidence="5">
    <location>
        <begin position="71"/>
        <end position="213"/>
    </location>
</feature>
<dbReference type="Pfam" id="PF03704">
    <property type="entry name" value="BTAD"/>
    <property type="match status" value="1"/>
</dbReference>
<sequence length="571" mass="62029">MLGLLLLEPGQPVAVRRLADLLSGDRPPQNPRAVVQTTAARLRRALAPGGSAVRLIRLGEGYALRTDPNNVDAYRFRELLNRARAEPDPEGRARLSRQALGLWRGEPLGDVASDELRNRTAGFLVESHRQLIELRIAAELELGRHEELAVELSRLIELHPCDEQLTRHLMVAHYLGGRRQDALNAYRRHRNTMTQELGLDPGAELRELESAILRGDQLASLPTVVSPADLSEPSRPAEDVRQSRRTIRALPAVTADFVGREAETRSLCERVAGAPGVQVLAISGVPGVGKSAFALRVAHLLAPRFPRTQLYLDLLGDARPLSSMAALGRLLRMLGVPSADIPAEQGERAAMYRAEVADGGCLLVLDNASAAAQVRPLLPGSGAVVVVSSRRMLTNLDGAHQQRLSPLTAPEGVRLLAGIVGQHRVECSQDSARAVVERCGLLPLAIRLFGARLAERVHLTLAEASEQLAEADDRLDLLRHADRDVRTGLLSTLRTVDPTAQLLLRTMAALDVERFPAALLRTLSAAEGAAVDAAIAELVEANLVEPDGRDPFGEFSYRLHELVRLVALEPR</sequence>
<feature type="coiled-coil region" evidence="3">
    <location>
        <begin position="454"/>
        <end position="481"/>
    </location>
</feature>
<dbReference type="InterPro" id="IPR027417">
    <property type="entry name" value="P-loop_NTPase"/>
</dbReference>
<dbReference type="SMART" id="SM00382">
    <property type="entry name" value="AAA"/>
    <property type="match status" value="1"/>
</dbReference>
<dbReference type="SUPFAM" id="SSF46894">
    <property type="entry name" value="C-terminal effector domain of the bipartite response regulators"/>
    <property type="match status" value="1"/>
</dbReference>
<dbReference type="PRINTS" id="PR00364">
    <property type="entry name" value="DISEASERSIST"/>
</dbReference>
<dbReference type="EMBL" id="BONC01000023">
    <property type="protein sequence ID" value="GIF57453.1"/>
    <property type="molecule type" value="Genomic_DNA"/>
</dbReference>
<proteinExistence type="predicted"/>
<name>A0ABQ4C3S8_9ACTN</name>
<feature type="domain" description="AAA+ ATPase" evidence="4">
    <location>
        <begin position="276"/>
        <end position="463"/>
    </location>
</feature>
<dbReference type="PANTHER" id="PTHR35807">
    <property type="entry name" value="TRANSCRIPTIONAL REGULATOR REDD-RELATED"/>
    <property type="match status" value="1"/>
</dbReference>
<dbReference type="SUPFAM" id="SSF48452">
    <property type="entry name" value="TPR-like"/>
    <property type="match status" value="1"/>
</dbReference>
<dbReference type="InterPro" id="IPR016032">
    <property type="entry name" value="Sig_transdc_resp-reg_C-effctor"/>
</dbReference>
<dbReference type="InterPro" id="IPR051677">
    <property type="entry name" value="AfsR-DnrI-RedD_regulator"/>
</dbReference>
<keyword evidence="7" id="KW-1185">Reference proteome</keyword>
<dbReference type="InterPro" id="IPR042197">
    <property type="entry name" value="Apaf_helical"/>
</dbReference>
<evidence type="ECO:0000259" key="4">
    <source>
        <dbReference type="SMART" id="SM00382"/>
    </source>
</evidence>
<dbReference type="CDD" id="cd15831">
    <property type="entry name" value="BTAD"/>
    <property type="match status" value="1"/>
</dbReference>
<dbReference type="InterPro" id="IPR036388">
    <property type="entry name" value="WH-like_DNA-bd_sf"/>
</dbReference>
<keyword evidence="3" id="KW-0175">Coiled coil</keyword>
<dbReference type="SMART" id="SM01043">
    <property type="entry name" value="BTAD"/>
    <property type="match status" value="1"/>
</dbReference>
<dbReference type="Gene3D" id="1.10.10.10">
    <property type="entry name" value="Winged helix-like DNA-binding domain superfamily/Winged helix DNA-binding domain"/>
    <property type="match status" value="1"/>
</dbReference>
<accession>A0ABQ4C3S8</accession>
<dbReference type="Gene3D" id="1.10.8.430">
    <property type="entry name" value="Helical domain of apoptotic protease-activating factors"/>
    <property type="match status" value="1"/>
</dbReference>
<evidence type="ECO:0000313" key="7">
    <source>
        <dbReference type="Proteomes" id="UP000624325"/>
    </source>
</evidence>
<organism evidence="6 7">
    <name type="scientific">Asanoa iriomotensis</name>
    <dbReference type="NCBI Taxonomy" id="234613"/>
    <lineage>
        <taxon>Bacteria</taxon>
        <taxon>Bacillati</taxon>
        <taxon>Actinomycetota</taxon>
        <taxon>Actinomycetes</taxon>
        <taxon>Micromonosporales</taxon>
        <taxon>Micromonosporaceae</taxon>
        <taxon>Asanoa</taxon>
    </lineage>
</organism>
<dbReference type="SUPFAM" id="SSF52540">
    <property type="entry name" value="P-loop containing nucleoside triphosphate hydrolases"/>
    <property type="match status" value="1"/>
</dbReference>
<dbReference type="RefSeq" id="WP_203703662.1">
    <property type="nucleotide sequence ID" value="NZ_BAAALU010000010.1"/>
</dbReference>
<evidence type="ECO:0000259" key="5">
    <source>
        <dbReference type="SMART" id="SM01043"/>
    </source>
</evidence>
<dbReference type="Gene3D" id="3.40.50.300">
    <property type="entry name" value="P-loop containing nucleotide triphosphate hydrolases"/>
    <property type="match status" value="1"/>
</dbReference>
<evidence type="ECO:0000313" key="6">
    <source>
        <dbReference type="EMBL" id="GIF57453.1"/>
    </source>
</evidence>
<keyword evidence="1" id="KW-0805">Transcription regulation</keyword>
<dbReference type="InterPro" id="IPR005158">
    <property type="entry name" value="BTAD"/>
</dbReference>
<comment type="caution">
    <text evidence="6">The sequence shown here is derived from an EMBL/GenBank/DDBJ whole genome shotgun (WGS) entry which is preliminary data.</text>
</comment>
<evidence type="ECO:0000256" key="1">
    <source>
        <dbReference type="ARBA" id="ARBA00023015"/>
    </source>
</evidence>
<protein>
    <recommendedName>
        <fullName evidence="8">DNA-binding SARP family transcriptional activator</fullName>
    </recommendedName>
</protein>
<dbReference type="CDD" id="cd02019">
    <property type="entry name" value="NK"/>
    <property type="match status" value="1"/>
</dbReference>
<keyword evidence="2" id="KW-0804">Transcription</keyword>